<protein>
    <submittedName>
        <fullName evidence="7">Activator-dependent family glycosyltransferase</fullName>
    </submittedName>
</protein>
<evidence type="ECO:0000256" key="2">
    <source>
        <dbReference type="ARBA" id="ARBA00022676"/>
    </source>
</evidence>
<dbReference type="Gene3D" id="3.40.50.2000">
    <property type="entry name" value="Glycogen Phosphorylase B"/>
    <property type="match status" value="2"/>
</dbReference>
<evidence type="ECO:0000259" key="5">
    <source>
        <dbReference type="Pfam" id="PF06722"/>
    </source>
</evidence>
<comment type="similarity">
    <text evidence="1">Belongs to the glycosyltransferase 28 family.</text>
</comment>
<dbReference type="InterPro" id="IPR050426">
    <property type="entry name" value="Glycosyltransferase_28"/>
</dbReference>
<dbReference type="InterPro" id="IPR048284">
    <property type="entry name" value="EryCIII-like_N"/>
</dbReference>
<dbReference type="Proteomes" id="UP001597063">
    <property type="component" value="Unassembled WGS sequence"/>
</dbReference>
<name>A0ABW2XT92_9ACTN</name>
<dbReference type="InterPro" id="IPR002213">
    <property type="entry name" value="UDP_glucos_trans"/>
</dbReference>
<reference evidence="8" key="1">
    <citation type="journal article" date="2019" name="Int. J. Syst. Evol. Microbiol.">
        <title>The Global Catalogue of Microorganisms (GCM) 10K type strain sequencing project: providing services to taxonomists for standard genome sequencing and annotation.</title>
        <authorList>
            <consortium name="The Broad Institute Genomics Platform"/>
            <consortium name="The Broad Institute Genome Sequencing Center for Infectious Disease"/>
            <person name="Wu L."/>
            <person name="Ma J."/>
        </authorList>
    </citation>
    <scope>NUCLEOTIDE SEQUENCE [LARGE SCALE GENOMIC DNA]</scope>
    <source>
        <strain evidence="8">JCM 9371</strain>
    </source>
</reference>
<evidence type="ECO:0000256" key="3">
    <source>
        <dbReference type="ARBA" id="ARBA00022679"/>
    </source>
</evidence>
<dbReference type="EMBL" id="JBHTGP010000018">
    <property type="protein sequence ID" value="MFD0689604.1"/>
    <property type="molecule type" value="Genomic_DNA"/>
</dbReference>
<gene>
    <name evidence="7" type="ORF">ACFQZM_34310</name>
</gene>
<keyword evidence="8" id="KW-1185">Reference proteome</keyword>
<comment type="caution">
    <text evidence="7">The sequence shown here is derived from an EMBL/GenBank/DDBJ whole genome shotgun (WGS) entry which is preliminary data.</text>
</comment>
<feature type="domain" description="Erythromycin biosynthesis protein CIII-like C-terminal" evidence="5">
    <location>
        <begin position="283"/>
        <end position="424"/>
    </location>
</feature>
<accession>A0ABW2XT92</accession>
<evidence type="ECO:0000313" key="7">
    <source>
        <dbReference type="EMBL" id="MFD0689604.1"/>
    </source>
</evidence>
<keyword evidence="4" id="KW-0045">Antibiotic biosynthesis</keyword>
<sequence>MRVLFTSFPGRTHFFNSVPLAWALCAAGHEVRVASGPELVDAITRSGLTAVPVGSAETLKEKTQRVMEEKEYGSVERWQALASAPQHRLAGGRADSSEWADLSRLYDLAITPGASLMNDSMIDDMVAFSRWWGPDLVLWDAASYAGAVAAAAVGAAHGRVLYAHDTDTEMRARLLRLKAEQPPGDRRDSLQEWMTGWAGKYGLEFSEELFTGHFTVDQLPPSFRIDTGLHYLSMRYVPYNGPAVQPEWLWSTPAVPRVLMTFGLSVRDWSHQQVMSVGRLQDTLDAVADLDIELVVTLQEELRDQLSRIPPNTRIVGFVPLQCIVPSCSVAIHQGSPGGFNISLLYGVPQLMFSIAPDAHLKSRHLHRTGAGLAIAPAEVTGTAIRDALVRLLEDRAFRDGAHGVRQEILGQPSPGDLVPKLARLAAAHRR</sequence>
<evidence type="ECO:0000313" key="8">
    <source>
        <dbReference type="Proteomes" id="UP001597063"/>
    </source>
</evidence>
<dbReference type="InterPro" id="IPR030953">
    <property type="entry name" value="Glycosyl_450act"/>
</dbReference>
<organism evidence="7 8">
    <name type="scientific">Actinomadura fibrosa</name>
    <dbReference type="NCBI Taxonomy" id="111802"/>
    <lineage>
        <taxon>Bacteria</taxon>
        <taxon>Bacillati</taxon>
        <taxon>Actinomycetota</taxon>
        <taxon>Actinomycetes</taxon>
        <taxon>Streptosporangiales</taxon>
        <taxon>Thermomonosporaceae</taxon>
        <taxon>Actinomadura</taxon>
    </lineage>
</organism>
<evidence type="ECO:0000256" key="4">
    <source>
        <dbReference type="ARBA" id="ARBA00023194"/>
    </source>
</evidence>
<dbReference type="RefSeq" id="WP_131763930.1">
    <property type="nucleotide sequence ID" value="NZ_CAACUY010000440.1"/>
</dbReference>
<dbReference type="SUPFAM" id="SSF53756">
    <property type="entry name" value="UDP-Glycosyltransferase/glycogen phosphorylase"/>
    <property type="match status" value="1"/>
</dbReference>
<evidence type="ECO:0000259" key="6">
    <source>
        <dbReference type="Pfam" id="PF21036"/>
    </source>
</evidence>
<evidence type="ECO:0000256" key="1">
    <source>
        <dbReference type="ARBA" id="ARBA00006962"/>
    </source>
</evidence>
<feature type="domain" description="Erythromycin biosynthesis protein CIII-like N-terminal" evidence="6">
    <location>
        <begin position="22"/>
        <end position="263"/>
    </location>
</feature>
<dbReference type="PANTHER" id="PTHR48050">
    <property type="entry name" value="STEROL 3-BETA-GLUCOSYLTRANSFERASE"/>
    <property type="match status" value="1"/>
</dbReference>
<dbReference type="Pfam" id="PF06722">
    <property type="entry name" value="EryCIII-like_C"/>
    <property type="match status" value="1"/>
</dbReference>
<dbReference type="Pfam" id="PF21036">
    <property type="entry name" value="EryCIII-like_N"/>
    <property type="match status" value="1"/>
</dbReference>
<keyword evidence="2" id="KW-0328">Glycosyltransferase</keyword>
<dbReference type="CDD" id="cd03784">
    <property type="entry name" value="GT1_Gtf-like"/>
    <property type="match status" value="1"/>
</dbReference>
<proteinExistence type="inferred from homology"/>
<dbReference type="NCBIfam" id="TIGR04516">
    <property type="entry name" value="glycosyl_450act"/>
    <property type="match status" value="1"/>
</dbReference>
<dbReference type="PANTHER" id="PTHR48050:SF13">
    <property type="entry name" value="STEROL 3-BETA-GLUCOSYLTRANSFERASE UGT80A2"/>
    <property type="match status" value="1"/>
</dbReference>
<dbReference type="InterPro" id="IPR010610">
    <property type="entry name" value="EryCIII-like_C"/>
</dbReference>
<keyword evidence="3" id="KW-0808">Transferase</keyword>